<dbReference type="AlphaFoldDB" id="A0A1I4T9S5"/>
<protein>
    <submittedName>
        <fullName evidence="2">Cupin domain-containing protein</fullName>
    </submittedName>
</protein>
<dbReference type="PANTHER" id="PTHR36114">
    <property type="entry name" value="16.7 KDA PROTEIN IN WHIE LOCUS"/>
    <property type="match status" value="1"/>
</dbReference>
<dbReference type="RefSeq" id="WP_101288773.1">
    <property type="nucleotide sequence ID" value="NZ_FOUQ01000005.1"/>
</dbReference>
<keyword evidence="3" id="KW-1185">Reference proteome</keyword>
<dbReference type="Proteomes" id="UP000233491">
    <property type="component" value="Unassembled WGS sequence"/>
</dbReference>
<dbReference type="SUPFAM" id="SSF51182">
    <property type="entry name" value="RmlC-like cupins"/>
    <property type="match status" value="1"/>
</dbReference>
<name>A0A1I4T9S5_9HYPH</name>
<dbReference type="CDD" id="cd02214">
    <property type="entry name" value="cupin_MJ1618"/>
    <property type="match status" value="1"/>
</dbReference>
<evidence type="ECO:0000259" key="1">
    <source>
        <dbReference type="Pfam" id="PF07883"/>
    </source>
</evidence>
<gene>
    <name evidence="2" type="ORF">CXZ10_08775</name>
</gene>
<evidence type="ECO:0000313" key="2">
    <source>
        <dbReference type="EMBL" id="PKR89464.1"/>
    </source>
</evidence>
<dbReference type="InterPro" id="IPR052044">
    <property type="entry name" value="PKS_Associated_Protein"/>
</dbReference>
<evidence type="ECO:0000313" key="3">
    <source>
        <dbReference type="Proteomes" id="UP000233491"/>
    </source>
</evidence>
<dbReference type="Gene3D" id="2.60.120.10">
    <property type="entry name" value="Jelly Rolls"/>
    <property type="match status" value="1"/>
</dbReference>
<dbReference type="Pfam" id="PF07883">
    <property type="entry name" value="Cupin_2"/>
    <property type="match status" value="1"/>
</dbReference>
<dbReference type="InterPro" id="IPR014710">
    <property type="entry name" value="RmlC-like_jellyroll"/>
</dbReference>
<dbReference type="OrthoDB" id="7870362at2"/>
<sequence length="127" mass="13897">MTHPFHLAGGGLREFATSERCFITELLNHPTRPEVSLARARVTPGVTTELHALDVEETYVIEAGSGVMEVGGEHFRVGPGDSVRIPEGTPQRIENDGSVDLVFLCLCRPRFRPEGYASLEVSTTHPL</sequence>
<organism evidence="2 3">
    <name type="scientific">Pleomorphomonas diazotrophica</name>
    <dbReference type="NCBI Taxonomy" id="1166257"/>
    <lineage>
        <taxon>Bacteria</taxon>
        <taxon>Pseudomonadati</taxon>
        <taxon>Pseudomonadota</taxon>
        <taxon>Alphaproteobacteria</taxon>
        <taxon>Hyphomicrobiales</taxon>
        <taxon>Pleomorphomonadaceae</taxon>
        <taxon>Pleomorphomonas</taxon>
    </lineage>
</organism>
<dbReference type="InterPro" id="IPR011051">
    <property type="entry name" value="RmlC_Cupin_sf"/>
</dbReference>
<accession>A0A1I4T9S5</accession>
<dbReference type="EMBL" id="PJNW01000005">
    <property type="protein sequence ID" value="PKR89464.1"/>
    <property type="molecule type" value="Genomic_DNA"/>
</dbReference>
<comment type="caution">
    <text evidence="2">The sequence shown here is derived from an EMBL/GenBank/DDBJ whole genome shotgun (WGS) entry which is preliminary data.</text>
</comment>
<dbReference type="PANTHER" id="PTHR36114:SF8">
    <property type="entry name" value="CUPIN TYPE-1 DOMAIN-CONTAINING PROTEIN"/>
    <property type="match status" value="1"/>
</dbReference>
<feature type="domain" description="Cupin type-2" evidence="1">
    <location>
        <begin position="40"/>
        <end position="106"/>
    </location>
</feature>
<proteinExistence type="predicted"/>
<reference evidence="2 3" key="1">
    <citation type="submission" date="2017-12" db="EMBL/GenBank/DDBJ databases">
        <title>Anaerobic carbon monoxide metabolism by Pleomorphomonas carboxyditropha sp. nov., a new mesophilic hydrogenogenic carboxidotroph.</title>
        <authorList>
            <person name="Esquivel-Elizondo S."/>
            <person name="Krajmalnik-Brown R."/>
        </authorList>
    </citation>
    <scope>NUCLEOTIDE SEQUENCE [LARGE SCALE GENOMIC DNA]</scope>
    <source>
        <strain evidence="2 3">R5-392</strain>
    </source>
</reference>
<dbReference type="InterPro" id="IPR013096">
    <property type="entry name" value="Cupin_2"/>
</dbReference>